<dbReference type="RefSeq" id="WP_105218796.1">
    <property type="nucleotide sequence ID" value="NZ_CAWNSU010000012.1"/>
</dbReference>
<protein>
    <submittedName>
        <fullName evidence="9">MFS transporter</fullName>
    </submittedName>
</protein>
<dbReference type="InterPro" id="IPR036259">
    <property type="entry name" value="MFS_trans_sf"/>
</dbReference>
<dbReference type="AlphaFoldDB" id="A0A6N8FW09"/>
<dbReference type="Pfam" id="PF07690">
    <property type="entry name" value="MFS_1"/>
    <property type="match status" value="2"/>
</dbReference>
<evidence type="ECO:0000256" key="6">
    <source>
        <dbReference type="ARBA" id="ARBA00023136"/>
    </source>
</evidence>
<evidence type="ECO:0000256" key="3">
    <source>
        <dbReference type="ARBA" id="ARBA00022475"/>
    </source>
</evidence>
<evidence type="ECO:0000259" key="8">
    <source>
        <dbReference type="PROSITE" id="PS50850"/>
    </source>
</evidence>
<organism evidence="9 10">
    <name type="scientific">Gloeocapsopsis dulcis AAB1 = 1H9</name>
    <dbReference type="NCBI Taxonomy" id="1433147"/>
    <lineage>
        <taxon>Bacteria</taxon>
        <taxon>Bacillati</taxon>
        <taxon>Cyanobacteriota</taxon>
        <taxon>Cyanophyceae</taxon>
        <taxon>Oscillatoriophycideae</taxon>
        <taxon>Chroococcales</taxon>
        <taxon>Chroococcaceae</taxon>
        <taxon>Gloeocapsopsis</taxon>
        <taxon>Gloeocapsopsis dulcis</taxon>
    </lineage>
</organism>
<dbReference type="Proteomes" id="UP000441797">
    <property type="component" value="Unassembled WGS sequence"/>
</dbReference>
<evidence type="ECO:0000313" key="9">
    <source>
        <dbReference type="EMBL" id="MUL36495.1"/>
    </source>
</evidence>
<feature type="transmembrane region" description="Helical" evidence="7">
    <location>
        <begin position="264"/>
        <end position="283"/>
    </location>
</feature>
<comment type="caution">
    <text evidence="9">The sequence shown here is derived from an EMBL/GenBank/DDBJ whole genome shotgun (WGS) entry which is preliminary data.</text>
</comment>
<dbReference type="EMBL" id="NAPY01000011">
    <property type="protein sequence ID" value="MUL36495.1"/>
    <property type="molecule type" value="Genomic_DNA"/>
</dbReference>
<dbReference type="PANTHER" id="PTHR23517">
    <property type="entry name" value="RESISTANCE PROTEIN MDTM, PUTATIVE-RELATED-RELATED"/>
    <property type="match status" value="1"/>
</dbReference>
<feature type="transmembrane region" description="Helical" evidence="7">
    <location>
        <begin position="357"/>
        <end position="377"/>
    </location>
</feature>
<evidence type="ECO:0000256" key="5">
    <source>
        <dbReference type="ARBA" id="ARBA00022989"/>
    </source>
</evidence>
<dbReference type="InterPro" id="IPR020846">
    <property type="entry name" value="MFS_dom"/>
</dbReference>
<keyword evidence="6 7" id="KW-0472">Membrane</keyword>
<accession>A0A6N8FW09</accession>
<evidence type="ECO:0000256" key="2">
    <source>
        <dbReference type="ARBA" id="ARBA00022448"/>
    </source>
</evidence>
<evidence type="ECO:0000256" key="7">
    <source>
        <dbReference type="SAM" id="Phobius"/>
    </source>
</evidence>
<feature type="transmembrane region" description="Helical" evidence="7">
    <location>
        <begin position="389"/>
        <end position="409"/>
    </location>
</feature>
<reference evidence="9 10" key="1">
    <citation type="journal article" date="2019" name="Front. Microbiol.">
        <title>Genomic Features for Desiccation Tolerance and Sugar Biosynthesis in the Extremophile Gloeocapsopsis sp. UTEX B3054.</title>
        <authorList>
            <person name="Urrejola C."/>
            <person name="Alcorta J."/>
            <person name="Salas L."/>
            <person name="Vasquez M."/>
            <person name="Polz M.F."/>
            <person name="Vicuna R."/>
            <person name="Diez B."/>
        </authorList>
    </citation>
    <scope>NUCLEOTIDE SEQUENCE [LARGE SCALE GENOMIC DNA]</scope>
    <source>
        <strain evidence="9 10">1H9</strain>
    </source>
</reference>
<gene>
    <name evidence="9" type="ORF">BWI75_09070</name>
</gene>
<sequence length="422" mass="45622">MKFFPQQLPSWLPQLDPQVWILGFGRFLSEVGTGFTLFYAPIFFVNQVGFSATAVGFALGSASISGIFGRILGGSLSDSPKWGRRRTLLLSAAVAAIASLVLATTVTFPILILGNLLVGLGQGLYWPATEAVVADLTTPANRREAYALTRLADNLGLGTGIVFGGALVGATGVYRALFLIDATSFMVFFVVIYLAIKDYQPQGIASDLSAKSSWAVALSDRRLLVYVLVNIIFTTYTSQLHSTLPLFLRNFVSSGSTQGFTESTLSALFAWHMAIAILFQLPIARILKRFTHPHALIVSALIWAVGFSCVWFTGVTPVNQLFWAVVALGIFGLAIVSYTPSAAALVTELAPESQRGVYFSMSSLCWAVGYFIGPPLGGWALDQSPVFAYRYWLGLAASVLLTIAILHYLNQLVYKGSQKKQA</sequence>
<keyword evidence="4 7" id="KW-0812">Transmembrane</keyword>
<feature type="transmembrane region" description="Helical" evidence="7">
    <location>
        <begin position="92"/>
        <end position="118"/>
    </location>
</feature>
<dbReference type="SUPFAM" id="SSF103473">
    <property type="entry name" value="MFS general substrate transporter"/>
    <property type="match status" value="1"/>
</dbReference>
<dbReference type="InterPro" id="IPR011701">
    <property type="entry name" value="MFS"/>
</dbReference>
<keyword evidence="10" id="KW-1185">Reference proteome</keyword>
<proteinExistence type="predicted"/>
<keyword evidence="2" id="KW-0813">Transport</keyword>
<dbReference type="CDD" id="cd17329">
    <property type="entry name" value="MFS_MdtH_MDR_like"/>
    <property type="match status" value="1"/>
</dbReference>
<feature type="transmembrane region" description="Helical" evidence="7">
    <location>
        <begin position="321"/>
        <end position="345"/>
    </location>
</feature>
<name>A0A6N8FW09_9CHRO</name>
<feature type="transmembrane region" description="Helical" evidence="7">
    <location>
        <begin position="20"/>
        <end position="40"/>
    </location>
</feature>
<keyword evidence="3" id="KW-1003">Cell membrane</keyword>
<evidence type="ECO:0000256" key="4">
    <source>
        <dbReference type="ARBA" id="ARBA00022692"/>
    </source>
</evidence>
<dbReference type="InterPro" id="IPR050171">
    <property type="entry name" value="MFS_Transporters"/>
</dbReference>
<keyword evidence="5 7" id="KW-1133">Transmembrane helix</keyword>
<evidence type="ECO:0000313" key="10">
    <source>
        <dbReference type="Proteomes" id="UP000441797"/>
    </source>
</evidence>
<feature type="transmembrane region" description="Helical" evidence="7">
    <location>
        <begin position="52"/>
        <end position="72"/>
    </location>
</feature>
<evidence type="ECO:0000256" key="1">
    <source>
        <dbReference type="ARBA" id="ARBA00004651"/>
    </source>
</evidence>
<feature type="transmembrane region" description="Helical" evidence="7">
    <location>
        <begin position="176"/>
        <end position="196"/>
    </location>
</feature>
<feature type="transmembrane region" description="Helical" evidence="7">
    <location>
        <begin position="295"/>
        <end position="315"/>
    </location>
</feature>
<dbReference type="OrthoDB" id="9793283at2"/>
<dbReference type="PANTHER" id="PTHR23517:SF2">
    <property type="entry name" value="MULTIDRUG RESISTANCE PROTEIN MDTH"/>
    <property type="match status" value="1"/>
</dbReference>
<dbReference type="Gene3D" id="1.20.1250.20">
    <property type="entry name" value="MFS general substrate transporter like domains"/>
    <property type="match status" value="1"/>
</dbReference>
<dbReference type="GO" id="GO:0022857">
    <property type="term" value="F:transmembrane transporter activity"/>
    <property type="evidence" value="ECO:0007669"/>
    <property type="project" value="InterPro"/>
</dbReference>
<comment type="subcellular location">
    <subcellularLocation>
        <location evidence="1">Cell membrane</location>
        <topology evidence="1">Multi-pass membrane protein</topology>
    </subcellularLocation>
</comment>
<feature type="transmembrane region" description="Helical" evidence="7">
    <location>
        <begin position="223"/>
        <end position="244"/>
    </location>
</feature>
<feature type="domain" description="Major facilitator superfamily (MFS) profile" evidence="8">
    <location>
        <begin position="18"/>
        <end position="414"/>
    </location>
</feature>
<dbReference type="GO" id="GO:0005886">
    <property type="term" value="C:plasma membrane"/>
    <property type="evidence" value="ECO:0007669"/>
    <property type="project" value="UniProtKB-SubCell"/>
</dbReference>
<dbReference type="PROSITE" id="PS50850">
    <property type="entry name" value="MFS"/>
    <property type="match status" value="1"/>
</dbReference>
<feature type="transmembrane region" description="Helical" evidence="7">
    <location>
        <begin position="151"/>
        <end position="170"/>
    </location>
</feature>